<evidence type="ECO:0000256" key="2">
    <source>
        <dbReference type="ARBA" id="ARBA00022438"/>
    </source>
</evidence>
<evidence type="ECO:0000256" key="3">
    <source>
        <dbReference type="ARBA" id="ARBA00022670"/>
    </source>
</evidence>
<reference evidence="7" key="1">
    <citation type="submission" date="2025-08" db="UniProtKB">
        <authorList>
            <consortium name="RefSeq"/>
        </authorList>
    </citation>
    <scope>IDENTIFICATION</scope>
    <source>
        <tissue evidence="7">Gonads</tissue>
    </source>
</reference>
<organism evidence="6 7">
    <name type="scientific">Sitophilus oryzae</name>
    <name type="common">Rice weevil</name>
    <name type="synonym">Curculio oryzae</name>
    <dbReference type="NCBI Taxonomy" id="7048"/>
    <lineage>
        <taxon>Eukaryota</taxon>
        <taxon>Metazoa</taxon>
        <taxon>Ecdysozoa</taxon>
        <taxon>Arthropoda</taxon>
        <taxon>Hexapoda</taxon>
        <taxon>Insecta</taxon>
        <taxon>Pterygota</taxon>
        <taxon>Neoptera</taxon>
        <taxon>Endopterygota</taxon>
        <taxon>Coleoptera</taxon>
        <taxon>Polyphaga</taxon>
        <taxon>Cucujiformia</taxon>
        <taxon>Curculionidae</taxon>
        <taxon>Dryophthorinae</taxon>
        <taxon>Sitophilus</taxon>
    </lineage>
</organism>
<keyword evidence="6" id="KW-1185">Reference proteome</keyword>
<dbReference type="GO" id="GO:0005737">
    <property type="term" value="C:cytoplasm"/>
    <property type="evidence" value="ECO:0007669"/>
    <property type="project" value="InterPro"/>
</dbReference>
<dbReference type="InterPro" id="IPR011356">
    <property type="entry name" value="Leucine_aapep/pepB"/>
</dbReference>
<dbReference type="GeneID" id="115891708"/>
<dbReference type="PANTHER" id="PTHR11963:SF48">
    <property type="entry name" value="DIPEPTIDASE B, ISOFORM A"/>
    <property type="match status" value="1"/>
</dbReference>
<dbReference type="SUPFAM" id="SSF53187">
    <property type="entry name" value="Zn-dependent exopeptidases"/>
    <property type="match status" value="1"/>
</dbReference>
<dbReference type="AlphaFoldDB" id="A0A6J2YXY7"/>
<evidence type="ECO:0000256" key="1">
    <source>
        <dbReference type="ARBA" id="ARBA00009528"/>
    </source>
</evidence>
<protein>
    <submittedName>
        <fullName evidence="7">Aminopeptidase W07G4.4</fullName>
    </submittedName>
</protein>
<accession>A0A6J2YXY7</accession>
<dbReference type="OrthoDB" id="10041421at2759"/>
<evidence type="ECO:0000259" key="5">
    <source>
        <dbReference type="PROSITE" id="PS00631"/>
    </source>
</evidence>
<dbReference type="GO" id="GO:0070006">
    <property type="term" value="F:metalloaminopeptidase activity"/>
    <property type="evidence" value="ECO:0007669"/>
    <property type="project" value="InterPro"/>
</dbReference>
<name>A0A6J2YXY7_SITOR</name>
<evidence type="ECO:0000313" key="7">
    <source>
        <dbReference type="RefSeq" id="XP_030768109.1"/>
    </source>
</evidence>
<dbReference type="PROSITE" id="PS00631">
    <property type="entry name" value="CYTOSOL_AP"/>
    <property type="match status" value="1"/>
</dbReference>
<gene>
    <name evidence="7" type="primary">LOC115891708</name>
</gene>
<keyword evidence="2 7" id="KW-0031">Aminopeptidase</keyword>
<evidence type="ECO:0000313" key="6">
    <source>
        <dbReference type="Proteomes" id="UP000504635"/>
    </source>
</evidence>
<dbReference type="InterPro" id="IPR000819">
    <property type="entry name" value="Peptidase_M17_C"/>
</dbReference>
<feature type="domain" description="Cytosol aminopeptidase" evidence="5">
    <location>
        <begin position="345"/>
        <end position="352"/>
    </location>
</feature>
<dbReference type="KEGG" id="soy:115891708"/>
<dbReference type="GO" id="GO:0030145">
    <property type="term" value="F:manganese ion binding"/>
    <property type="evidence" value="ECO:0007669"/>
    <property type="project" value="InterPro"/>
</dbReference>
<dbReference type="PRINTS" id="PR00481">
    <property type="entry name" value="LAMNOPPTDASE"/>
</dbReference>
<dbReference type="FunCoup" id="A0A6J2YXY7">
    <property type="interactions" value="515"/>
</dbReference>
<sequence>MANKSLGPPETRIVASSSLESADYDSIILIYTPGQTLPSAISGVVTDALSLDPGLETELAVLSTKLPSKKLIYSPTGPIDPDYEDVRIYEEAAEKAIKRALKSGSKKPLVFLPPDSNFSKSQLVTLLGILKIIYTPIQVREHDPSKTNKLEHVGVWTGDEKTLPSLIETALTLENGRRVARDIGQADPERMAPPRIEEYVRNIFANTPIKVDVVDDITKISKEYPLFEAVNRAASCQERHRGRLIFLEYNPPESVKQTLFLVGKGVTYDTGGADVKIGGGMRGMSRDKCGAAAVLGFMHLVQNFAPKNLRVVAGVGIVRNSIGSNSYVADEVITARSGARVRVVNTDAEGRMIMADILCRFKEEALNAVNPHLFTIATLTGHACLTVGDGYSIVIDNGPAYKSGYSRKLQEQSEEIGDPFEISTLRKEDIAGHRGVAEGDDVLQGLPKPSSQSMRGHQGPAAFLLLASGLDKYGSGSPSPLKYSHLDIAASSGDLPRPATGSPILALAKTYLL</sequence>
<proteinExistence type="inferred from homology"/>
<dbReference type="PANTHER" id="PTHR11963">
    <property type="entry name" value="LEUCINE AMINOPEPTIDASE-RELATED"/>
    <property type="match status" value="1"/>
</dbReference>
<keyword evidence="3" id="KW-0645">Protease</keyword>
<dbReference type="Pfam" id="PF00883">
    <property type="entry name" value="Peptidase_M17"/>
    <property type="match status" value="1"/>
</dbReference>
<evidence type="ECO:0000256" key="4">
    <source>
        <dbReference type="ARBA" id="ARBA00022801"/>
    </source>
</evidence>
<dbReference type="GO" id="GO:0006508">
    <property type="term" value="P:proteolysis"/>
    <property type="evidence" value="ECO:0007669"/>
    <property type="project" value="UniProtKB-KW"/>
</dbReference>
<comment type="similarity">
    <text evidence="1">Belongs to the peptidase M17 family.</text>
</comment>
<dbReference type="Proteomes" id="UP000504635">
    <property type="component" value="Unplaced"/>
</dbReference>
<dbReference type="RefSeq" id="XP_030768109.1">
    <property type="nucleotide sequence ID" value="XM_030912249.1"/>
</dbReference>
<keyword evidence="4" id="KW-0378">Hydrolase</keyword>
<dbReference type="Gene3D" id="3.40.630.10">
    <property type="entry name" value="Zn peptidases"/>
    <property type="match status" value="1"/>
</dbReference>
<dbReference type="InParanoid" id="A0A6J2YXY7"/>